<dbReference type="AlphaFoldDB" id="A0AAW2EUJ4"/>
<gene>
    <name evidence="2" type="ORF">PUN28_015388</name>
</gene>
<keyword evidence="3" id="KW-1185">Reference proteome</keyword>
<feature type="compositionally biased region" description="Basic and acidic residues" evidence="1">
    <location>
        <begin position="19"/>
        <end position="35"/>
    </location>
</feature>
<accession>A0AAW2EUJ4</accession>
<evidence type="ECO:0000313" key="3">
    <source>
        <dbReference type="Proteomes" id="UP001430953"/>
    </source>
</evidence>
<proteinExistence type="predicted"/>
<evidence type="ECO:0000256" key="1">
    <source>
        <dbReference type="SAM" id="MobiDB-lite"/>
    </source>
</evidence>
<protein>
    <submittedName>
        <fullName evidence="2">Uncharacterized protein</fullName>
    </submittedName>
</protein>
<comment type="caution">
    <text evidence="2">The sequence shown here is derived from an EMBL/GenBank/DDBJ whole genome shotgun (WGS) entry which is preliminary data.</text>
</comment>
<organism evidence="2 3">
    <name type="scientific">Cardiocondyla obscurior</name>
    <dbReference type="NCBI Taxonomy" id="286306"/>
    <lineage>
        <taxon>Eukaryota</taxon>
        <taxon>Metazoa</taxon>
        <taxon>Ecdysozoa</taxon>
        <taxon>Arthropoda</taxon>
        <taxon>Hexapoda</taxon>
        <taxon>Insecta</taxon>
        <taxon>Pterygota</taxon>
        <taxon>Neoptera</taxon>
        <taxon>Endopterygota</taxon>
        <taxon>Hymenoptera</taxon>
        <taxon>Apocrita</taxon>
        <taxon>Aculeata</taxon>
        <taxon>Formicoidea</taxon>
        <taxon>Formicidae</taxon>
        <taxon>Myrmicinae</taxon>
        <taxon>Cardiocondyla</taxon>
    </lineage>
</organism>
<evidence type="ECO:0000313" key="2">
    <source>
        <dbReference type="EMBL" id="KAL0106817.1"/>
    </source>
</evidence>
<reference evidence="2 3" key="1">
    <citation type="submission" date="2023-03" db="EMBL/GenBank/DDBJ databases">
        <title>High recombination rates correlate with genetic variation in Cardiocondyla obscurior ants.</title>
        <authorList>
            <person name="Errbii M."/>
        </authorList>
    </citation>
    <scope>NUCLEOTIDE SEQUENCE [LARGE SCALE GENOMIC DNA]</scope>
    <source>
        <strain evidence="2">Alpha-2009</strain>
        <tissue evidence="2">Whole body</tissue>
    </source>
</reference>
<dbReference type="Proteomes" id="UP001430953">
    <property type="component" value="Unassembled WGS sequence"/>
</dbReference>
<name>A0AAW2EUJ4_9HYME</name>
<sequence>MNREVDTSAENITSVKSISEGRRSSRERGKEETETHTLVVGESLPCYPVPSPLPAEPVRTHQLAEYYFTRRDLSYIRRPRD</sequence>
<dbReference type="EMBL" id="JADYXP020000017">
    <property type="protein sequence ID" value="KAL0106817.1"/>
    <property type="molecule type" value="Genomic_DNA"/>
</dbReference>
<feature type="region of interest" description="Disordered" evidence="1">
    <location>
        <begin position="1"/>
        <end position="36"/>
    </location>
</feature>